<sequence length="258" mass="28587">MALINEHFLKLQSSYLFSDIAKKVNSFKVTHPKDKIIRMGIGDVTQPLAPAVIEAMHKAVDDLASTENFHGYGPEQGYSFLIDAIIKNDYASRGVFLEPGEVFVSDGAKSDCGNIGDILRHDNSIGVLDPVYPVYIDSNVMSGRTGVLEDGKWSDVVYIPCTEANNFTPELPARRVDILYLCYPNNPTGTTLTKDELKKWVNYALANDVLIMYDSAYEAYIQDPNIPHSIYEIKGAKKVAIEFRSFSKTAGFTGVRCG</sequence>
<evidence type="ECO:0000256" key="8">
    <source>
        <dbReference type="ARBA" id="ARBA00051934"/>
    </source>
</evidence>
<proteinExistence type="predicted"/>
<dbReference type="Gene3D" id="3.40.640.10">
    <property type="entry name" value="Type I PLP-dependent aspartate aminotransferase-like (Major domain)"/>
    <property type="match status" value="1"/>
</dbReference>
<dbReference type="GO" id="GO:0009089">
    <property type="term" value="P:lysine biosynthetic process via diaminopimelate"/>
    <property type="evidence" value="ECO:0007669"/>
    <property type="project" value="UniProtKB-UniPathway"/>
</dbReference>
<dbReference type="InterPro" id="IPR015424">
    <property type="entry name" value="PyrdxlP-dep_Trfase"/>
</dbReference>
<dbReference type="FunFam" id="3.40.640.10:FF:000099">
    <property type="entry name" value="LL-diaminopimelate aminotransferase, chloroplastic"/>
    <property type="match status" value="1"/>
</dbReference>
<dbReference type="Proteomes" id="UP000036166">
    <property type="component" value="Unassembled WGS sequence"/>
</dbReference>
<dbReference type="EC" id="2.6.1.83" evidence="3 9"/>
<keyword evidence="5 11" id="KW-0032">Aminotransferase</keyword>
<keyword evidence="6 11" id="KW-0808">Transferase</keyword>
<dbReference type="Pfam" id="PF00155">
    <property type="entry name" value="Aminotran_1_2"/>
    <property type="match status" value="1"/>
</dbReference>
<keyword evidence="7" id="KW-0663">Pyridoxal phosphate</keyword>
<dbReference type="InterPro" id="IPR015421">
    <property type="entry name" value="PyrdxlP-dep_Trfase_major"/>
</dbReference>
<feature type="non-terminal residue" evidence="11">
    <location>
        <position position="258"/>
    </location>
</feature>
<dbReference type="PANTHER" id="PTHR43144">
    <property type="entry name" value="AMINOTRANSFERASE"/>
    <property type="match status" value="1"/>
</dbReference>
<evidence type="ECO:0000256" key="5">
    <source>
        <dbReference type="ARBA" id="ARBA00022576"/>
    </source>
</evidence>
<dbReference type="Gene3D" id="3.90.1150.10">
    <property type="entry name" value="Aspartate Aminotransferase, domain 1"/>
    <property type="match status" value="1"/>
</dbReference>
<feature type="domain" description="Aminotransferase class I/classII large" evidence="10">
    <location>
        <begin position="35"/>
        <end position="258"/>
    </location>
</feature>
<comment type="cofactor">
    <cofactor evidence="1">
        <name>pyridoxal 5'-phosphate</name>
        <dbReference type="ChEBI" id="CHEBI:597326"/>
    </cofactor>
</comment>
<comment type="caution">
    <text evidence="11">The sequence shown here is derived from an EMBL/GenBank/DDBJ whole genome shotgun (WGS) entry which is preliminary data.</text>
</comment>
<dbReference type="InterPro" id="IPR004839">
    <property type="entry name" value="Aminotransferase_I/II_large"/>
</dbReference>
<evidence type="ECO:0000256" key="6">
    <source>
        <dbReference type="ARBA" id="ARBA00022679"/>
    </source>
</evidence>
<comment type="catalytic activity">
    <reaction evidence="8">
        <text>(2S,6S)-2,6-diaminopimelate + 2-oxoglutarate = (S)-2,3,4,5-tetrahydrodipicolinate + L-glutamate + H2O + H(+)</text>
        <dbReference type="Rhea" id="RHEA:23988"/>
        <dbReference type="ChEBI" id="CHEBI:15377"/>
        <dbReference type="ChEBI" id="CHEBI:15378"/>
        <dbReference type="ChEBI" id="CHEBI:16810"/>
        <dbReference type="ChEBI" id="CHEBI:16845"/>
        <dbReference type="ChEBI" id="CHEBI:29985"/>
        <dbReference type="ChEBI" id="CHEBI:57609"/>
        <dbReference type="EC" id="2.6.1.83"/>
    </reaction>
</comment>
<dbReference type="GO" id="GO:0030170">
    <property type="term" value="F:pyridoxal phosphate binding"/>
    <property type="evidence" value="ECO:0007669"/>
    <property type="project" value="UniProtKB-UniRule"/>
</dbReference>
<gene>
    <name evidence="11" type="ORF">ACM15_22660</name>
</gene>
<dbReference type="UniPathway" id="UPA00034">
    <property type="reaction ID" value="UER00466"/>
</dbReference>
<dbReference type="GO" id="GO:0010285">
    <property type="term" value="F:L,L-diaminopimelate aminotransferase activity"/>
    <property type="evidence" value="ECO:0007669"/>
    <property type="project" value="UniProtKB-EC"/>
</dbReference>
<comment type="pathway">
    <text evidence="2">Amino-acid biosynthesis; L-lysine biosynthesis via DAP pathway; LL-2,6-diaminopimelate from (S)-tetrahydrodipicolinate (aminotransferase route): step 1/1.</text>
</comment>
<evidence type="ECO:0000259" key="10">
    <source>
        <dbReference type="Pfam" id="PF00155"/>
    </source>
</evidence>
<organism evidence="11 12">
    <name type="scientific">Parabacteroides goldsteinii</name>
    <dbReference type="NCBI Taxonomy" id="328812"/>
    <lineage>
        <taxon>Bacteria</taxon>
        <taxon>Pseudomonadati</taxon>
        <taxon>Bacteroidota</taxon>
        <taxon>Bacteroidia</taxon>
        <taxon>Bacteroidales</taxon>
        <taxon>Tannerellaceae</taxon>
        <taxon>Parabacteroides</taxon>
    </lineage>
</organism>
<dbReference type="AlphaFoldDB" id="A0A0J6C4Y8"/>
<evidence type="ECO:0000256" key="9">
    <source>
        <dbReference type="NCBIfam" id="TIGR03542"/>
    </source>
</evidence>
<name>A0A0J6C4Y8_9BACT</name>
<dbReference type="InterPro" id="IPR015422">
    <property type="entry name" value="PyrdxlP-dep_Trfase_small"/>
</dbReference>
<evidence type="ECO:0000256" key="1">
    <source>
        <dbReference type="ARBA" id="ARBA00001933"/>
    </source>
</evidence>
<protein>
    <recommendedName>
        <fullName evidence="4 9">LL-diaminopimelate aminotransferase</fullName>
        <ecNumber evidence="3 9">2.6.1.83</ecNumber>
    </recommendedName>
</protein>
<evidence type="ECO:0000256" key="7">
    <source>
        <dbReference type="ARBA" id="ARBA00022898"/>
    </source>
</evidence>
<dbReference type="RefSeq" id="WP_048317465.1">
    <property type="nucleotide sequence ID" value="NZ_LFJV01000100.1"/>
</dbReference>
<evidence type="ECO:0000313" key="12">
    <source>
        <dbReference type="Proteomes" id="UP000036166"/>
    </source>
</evidence>
<dbReference type="SUPFAM" id="SSF53383">
    <property type="entry name" value="PLP-dependent transferases"/>
    <property type="match status" value="1"/>
</dbReference>
<evidence type="ECO:0000256" key="3">
    <source>
        <dbReference type="ARBA" id="ARBA00013138"/>
    </source>
</evidence>
<evidence type="ECO:0000256" key="2">
    <source>
        <dbReference type="ARBA" id="ARBA00004982"/>
    </source>
</evidence>
<dbReference type="EMBL" id="LFJV01000100">
    <property type="protein sequence ID" value="KMM31411.1"/>
    <property type="molecule type" value="Genomic_DNA"/>
</dbReference>
<reference evidence="11 12" key="1">
    <citation type="submission" date="2015-06" db="EMBL/GenBank/DDBJ databases">
        <title>Draft Genome Sequence of Parabacteroides goldsteinii with Putative Novel Metallo-Beta-Lactamases Isolated from a Blood Culture from a Human Patient.</title>
        <authorList>
            <person name="Krogh T.J."/>
            <person name="Agergaard C.N."/>
            <person name="Moller-Jensen J."/>
            <person name="Justesen U.S."/>
        </authorList>
    </citation>
    <scope>NUCLEOTIDE SEQUENCE [LARGE SCALE GENOMIC DNA]</scope>
    <source>
        <strain evidence="11 12">910340</strain>
    </source>
</reference>
<accession>A0A0J6C4Y8</accession>
<dbReference type="InterPro" id="IPR019942">
    <property type="entry name" value="DapL/ALD1"/>
</dbReference>
<dbReference type="NCBIfam" id="TIGR03542">
    <property type="entry name" value="DAPAT_plant"/>
    <property type="match status" value="1"/>
</dbReference>
<dbReference type="CDD" id="cd00609">
    <property type="entry name" value="AAT_like"/>
    <property type="match status" value="1"/>
</dbReference>
<evidence type="ECO:0000313" key="11">
    <source>
        <dbReference type="EMBL" id="KMM31411.1"/>
    </source>
</evidence>
<evidence type="ECO:0000256" key="4">
    <source>
        <dbReference type="ARBA" id="ARBA00018052"/>
    </source>
</evidence>